<name>A0A5B0R4Q0_PUCGR</name>
<evidence type="ECO:0000313" key="2">
    <source>
        <dbReference type="Proteomes" id="UP000325313"/>
    </source>
</evidence>
<evidence type="ECO:0000313" key="1">
    <source>
        <dbReference type="EMBL" id="KAA1120671.1"/>
    </source>
</evidence>
<dbReference type="AlphaFoldDB" id="A0A5B0R4Q0"/>
<dbReference type="Proteomes" id="UP000325313">
    <property type="component" value="Unassembled WGS sequence"/>
</dbReference>
<organism evidence="1 2">
    <name type="scientific">Puccinia graminis f. sp. tritici</name>
    <dbReference type="NCBI Taxonomy" id="56615"/>
    <lineage>
        <taxon>Eukaryota</taxon>
        <taxon>Fungi</taxon>
        <taxon>Dikarya</taxon>
        <taxon>Basidiomycota</taxon>
        <taxon>Pucciniomycotina</taxon>
        <taxon>Pucciniomycetes</taxon>
        <taxon>Pucciniales</taxon>
        <taxon>Pucciniaceae</taxon>
        <taxon>Puccinia</taxon>
    </lineage>
</organism>
<accession>A0A5B0R4Q0</accession>
<comment type="caution">
    <text evidence="1">The sequence shown here is derived from an EMBL/GenBank/DDBJ whole genome shotgun (WGS) entry which is preliminary data.</text>
</comment>
<gene>
    <name evidence="1" type="ORF">PGTUg99_021529</name>
</gene>
<protein>
    <submittedName>
        <fullName evidence="1">Uncharacterized protein</fullName>
    </submittedName>
</protein>
<dbReference type="EMBL" id="VDEP01000242">
    <property type="protein sequence ID" value="KAA1120671.1"/>
    <property type="molecule type" value="Genomic_DNA"/>
</dbReference>
<reference evidence="1 2" key="1">
    <citation type="submission" date="2019-05" db="EMBL/GenBank/DDBJ databases">
        <title>Emergence of the Ug99 lineage of the wheat stem rust pathogen through somatic hybridization.</title>
        <authorList>
            <person name="Li F."/>
            <person name="Upadhyaya N.M."/>
            <person name="Sperschneider J."/>
            <person name="Matny O."/>
            <person name="Nguyen-Phuc H."/>
            <person name="Mago R."/>
            <person name="Raley C."/>
            <person name="Miller M.E."/>
            <person name="Silverstein K.A.T."/>
            <person name="Henningsen E."/>
            <person name="Hirsch C.D."/>
            <person name="Visser B."/>
            <person name="Pretorius Z.A."/>
            <person name="Steffenson B.J."/>
            <person name="Schwessinger B."/>
            <person name="Dodds P.N."/>
            <person name="Figueroa M."/>
        </authorList>
    </citation>
    <scope>NUCLEOTIDE SEQUENCE [LARGE SCALE GENOMIC DNA]</scope>
    <source>
        <strain evidence="1 2">Ug99</strain>
    </source>
</reference>
<proteinExistence type="predicted"/>
<sequence>MNFYSKITSQTPILIDSSPALSPMAEEMEIPMLLTPPGFSIYDGNCFTQPKFDALFAFGMNQITIYCCNNFPKNFIEHKACVKLYMGALIIAPPPPP</sequence>